<evidence type="ECO:0000313" key="12">
    <source>
        <dbReference type="Proteomes" id="UP000612362"/>
    </source>
</evidence>
<evidence type="ECO:0000256" key="1">
    <source>
        <dbReference type="ARBA" id="ARBA00001913"/>
    </source>
</evidence>
<protein>
    <submittedName>
        <fullName evidence="11">Sedolisin-B</fullName>
    </submittedName>
</protein>
<dbReference type="PROSITE" id="PS51695">
    <property type="entry name" value="SEDOLISIN"/>
    <property type="match status" value="1"/>
</dbReference>
<evidence type="ECO:0000256" key="4">
    <source>
        <dbReference type="ARBA" id="ARBA00022801"/>
    </source>
</evidence>
<dbReference type="PROSITE" id="PS00138">
    <property type="entry name" value="SUBTILASE_SER"/>
    <property type="match status" value="1"/>
</dbReference>
<accession>A0A8J3MQV0</accession>
<dbReference type="AlphaFoldDB" id="A0A8J3MQV0"/>
<feature type="signal peptide" evidence="9">
    <location>
        <begin position="1"/>
        <end position="25"/>
    </location>
</feature>
<dbReference type="Pfam" id="PF09286">
    <property type="entry name" value="Pro-kuma_activ"/>
    <property type="match status" value="1"/>
</dbReference>
<dbReference type="Gene3D" id="3.40.50.200">
    <property type="entry name" value="Peptidase S8/S53 domain"/>
    <property type="match status" value="1"/>
</dbReference>
<dbReference type="SUPFAM" id="SSF52743">
    <property type="entry name" value="Subtilisin-like"/>
    <property type="match status" value="1"/>
</dbReference>
<keyword evidence="7" id="KW-0865">Zymogen</keyword>
<dbReference type="InterPro" id="IPR023828">
    <property type="entry name" value="Peptidase_S8_Ser-AS"/>
</dbReference>
<gene>
    <name evidence="11" type="ORF">KSX_13140</name>
</gene>
<keyword evidence="9" id="KW-0732">Signal</keyword>
<comment type="cofactor">
    <cofactor evidence="1">
        <name>Ca(2+)</name>
        <dbReference type="ChEBI" id="CHEBI:29108"/>
    </cofactor>
</comment>
<comment type="caution">
    <text evidence="11">The sequence shown here is derived from an EMBL/GenBank/DDBJ whole genome shotgun (WGS) entry which is preliminary data.</text>
</comment>
<dbReference type="InterPro" id="IPR030400">
    <property type="entry name" value="Sedolisin_dom"/>
</dbReference>
<organism evidence="11 12">
    <name type="scientific">Ktedonospora formicarum</name>
    <dbReference type="NCBI Taxonomy" id="2778364"/>
    <lineage>
        <taxon>Bacteria</taxon>
        <taxon>Bacillati</taxon>
        <taxon>Chloroflexota</taxon>
        <taxon>Ktedonobacteria</taxon>
        <taxon>Ktedonobacterales</taxon>
        <taxon>Ktedonobacteraceae</taxon>
        <taxon>Ktedonospora</taxon>
    </lineage>
</organism>
<dbReference type="SMART" id="SM00944">
    <property type="entry name" value="Pro-kuma_activ"/>
    <property type="match status" value="1"/>
</dbReference>
<dbReference type="PANTHER" id="PTHR14218">
    <property type="entry name" value="PROTEASE S8 TRIPEPTIDYL PEPTIDASE I CLN2"/>
    <property type="match status" value="1"/>
</dbReference>
<dbReference type="GO" id="GO:0046872">
    <property type="term" value="F:metal ion binding"/>
    <property type="evidence" value="ECO:0007669"/>
    <property type="project" value="UniProtKB-KW"/>
</dbReference>
<dbReference type="Proteomes" id="UP000612362">
    <property type="component" value="Unassembled WGS sequence"/>
</dbReference>
<keyword evidence="3" id="KW-0479">Metal-binding</keyword>
<reference evidence="11" key="1">
    <citation type="submission" date="2020-10" db="EMBL/GenBank/DDBJ databases">
        <title>Taxonomic study of unclassified bacteria belonging to the class Ktedonobacteria.</title>
        <authorList>
            <person name="Yabe S."/>
            <person name="Wang C.M."/>
            <person name="Zheng Y."/>
            <person name="Sakai Y."/>
            <person name="Cavaletti L."/>
            <person name="Monciardini P."/>
            <person name="Donadio S."/>
        </authorList>
    </citation>
    <scope>NUCLEOTIDE SEQUENCE</scope>
    <source>
        <strain evidence="11">SOSP1-1</strain>
    </source>
</reference>
<name>A0A8J3MQV0_9CHLR</name>
<sequence length="622" mass="66716">MNRKKRSSLTILLLTLIAVSALLNACSTGGNDSNNNSDIYDNSGSRTAPTRKPGPLSDQPLEAQAAVIGTPLATTNQFVLTFTLAFDDDAMNTFVGQLYNPGTPQYRKFLTPQQITQRFAMPDAQTKQIQDWLAQQGYTEISVDSLHTAIKAKATVGTIESSLGTRLYAFKLLDKQFYMQNKEPHLPSSIAPYVQTISGLNNLALPNIRPPRQSTQQQQLGQEGDCASYGAQQTLTHTKLASAYRLNALYQQGLKGQGMTVGIAEFGDPYDINDIKNYMSCTGQPMPTIQNIDVGTPLPPGTGEGEATMDIELVAGLAPQATILVYQTQLQSDGTLTSEIESFAQSMIDVFNRVASDNKVQVLSVSYGLGEEMFSASDQIAINNSLRTLAAEGISVFISSGDCGAYSLRTRVPLIAEVSFPGSAPYAISVGGTYLQVNDSQQRTSETVWGGDDGTPVCQNSWGTGGGVSQNPSFMLPSWQAGHGVSTAYDGTLKGVFVRSLPPQILKAPNGLRQIPDVAAAAYPNIAIYYDSAWVRSGGTSAAAPIMAAGTLLIDQGLKQSRKSYIGGVPEFYHLANQAGSNTPYTDITQGDNLFYPATAGWDYTTGWGTPNFDVMLNLEKA</sequence>
<dbReference type="CDD" id="cd11377">
    <property type="entry name" value="Pro-peptidase_S53"/>
    <property type="match status" value="1"/>
</dbReference>
<dbReference type="SUPFAM" id="SSF54897">
    <property type="entry name" value="Protease propeptides/inhibitors"/>
    <property type="match status" value="1"/>
</dbReference>
<dbReference type="InterPro" id="IPR036852">
    <property type="entry name" value="Peptidase_S8/S53_dom_sf"/>
</dbReference>
<keyword evidence="4" id="KW-0378">Hydrolase</keyword>
<evidence type="ECO:0000256" key="2">
    <source>
        <dbReference type="ARBA" id="ARBA00022670"/>
    </source>
</evidence>
<dbReference type="GO" id="GO:0008240">
    <property type="term" value="F:tripeptidyl-peptidase activity"/>
    <property type="evidence" value="ECO:0007669"/>
    <property type="project" value="TreeGrafter"/>
</dbReference>
<feature type="domain" description="Peptidase S53" evidence="10">
    <location>
        <begin position="240"/>
        <end position="622"/>
    </location>
</feature>
<keyword evidence="12" id="KW-1185">Reference proteome</keyword>
<keyword evidence="5" id="KW-0720">Serine protease</keyword>
<dbReference type="GO" id="GO:0004252">
    <property type="term" value="F:serine-type endopeptidase activity"/>
    <property type="evidence" value="ECO:0007669"/>
    <property type="project" value="InterPro"/>
</dbReference>
<dbReference type="RefSeq" id="WP_220192636.1">
    <property type="nucleotide sequence ID" value="NZ_BNJF01000001.1"/>
</dbReference>
<keyword evidence="6" id="KW-0106">Calcium</keyword>
<evidence type="ECO:0000256" key="3">
    <source>
        <dbReference type="ARBA" id="ARBA00022723"/>
    </source>
</evidence>
<evidence type="ECO:0000256" key="5">
    <source>
        <dbReference type="ARBA" id="ARBA00022825"/>
    </source>
</evidence>
<dbReference type="InterPro" id="IPR000209">
    <property type="entry name" value="Peptidase_S8/S53_dom"/>
</dbReference>
<dbReference type="InterPro" id="IPR015366">
    <property type="entry name" value="S53_propep"/>
</dbReference>
<feature type="region of interest" description="Disordered" evidence="8">
    <location>
        <begin position="32"/>
        <end position="58"/>
    </location>
</feature>
<feature type="chain" id="PRO_5035184255" evidence="9">
    <location>
        <begin position="26"/>
        <end position="622"/>
    </location>
</feature>
<evidence type="ECO:0000256" key="9">
    <source>
        <dbReference type="SAM" id="SignalP"/>
    </source>
</evidence>
<evidence type="ECO:0000256" key="8">
    <source>
        <dbReference type="SAM" id="MobiDB-lite"/>
    </source>
</evidence>
<evidence type="ECO:0000313" key="11">
    <source>
        <dbReference type="EMBL" id="GHO43151.1"/>
    </source>
</evidence>
<evidence type="ECO:0000256" key="6">
    <source>
        <dbReference type="ARBA" id="ARBA00022837"/>
    </source>
</evidence>
<feature type="compositionally biased region" description="Low complexity" evidence="8">
    <location>
        <begin position="32"/>
        <end position="45"/>
    </location>
</feature>
<dbReference type="PANTHER" id="PTHR14218:SF15">
    <property type="entry name" value="TRIPEPTIDYL-PEPTIDASE 1"/>
    <property type="match status" value="1"/>
</dbReference>
<evidence type="ECO:0000256" key="7">
    <source>
        <dbReference type="ARBA" id="ARBA00023145"/>
    </source>
</evidence>
<dbReference type="EMBL" id="BNJF01000001">
    <property type="protein sequence ID" value="GHO43151.1"/>
    <property type="molecule type" value="Genomic_DNA"/>
</dbReference>
<keyword evidence="2" id="KW-0645">Protease</keyword>
<dbReference type="CDD" id="cd04056">
    <property type="entry name" value="Peptidases_S53"/>
    <property type="match status" value="1"/>
</dbReference>
<evidence type="ECO:0000259" key="10">
    <source>
        <dbReference type="PROSITE" id="PS51695"/>
    </source>
</evidence>
<dbReference type="InterPro" id="IPR050819">
    <property type="entry name" value="Tripeptidyl-peptidase_I"/>
</dbReference>
<dbReference type="GO" id="GO:0006508">
    <property type="term" value="P:proteolysis"/>
    <property type="evidence" value="ECO:0007669"/>
    <property type="project" value="UniProtKB-KW"/>
</dbReference>
<proteinExistence type="predicted"/>
<dbReference type="Pfam" id="PF00082">
    <property type="entry name" value="Peptidase_S8"/>
    <property type="match status" value="1"/>
</dbReference>